<feature type="compositionally biased region" description="Polar residues" evidence="1">
    <location>
        <begin position="101"/>
        <end position="118"/>
    </location>
</feature>
<dbReference type="EMBL" id="CACVBS010000031">
    <property type="protein sequence ID" value="CAA7261104.1"/>
    <property type="molecule type" value="Genomic_DNA"/>
</dbReference>
<keyword evidence="3" id="KW-1185">Reference proteome</keyword>
<reference evidence="2 3" key="1">
    <citation type="submission" date="2020-01" db="EMBL/GenBank/DDBJ databases">
        <authorList>
            <person name="Gupta K D."/>
        </authorList>
    </citation>
    <scope>NUCLEOTIDE SEQUENCE [LARGE SCALE GENOMIC DNA]</scope>
</reference>
<evidence type="ECO:0000313" key="3">
    <source>
        <dbReference type="Proteomes" id="UP000467700"/>
    </source>
</evidence>
<evidence type="ECO:0000313" key="2">
    <source>
        <dbReference type="EMBL" id="CAA7261104.1"/>
    </source>
</evidence>
<dbReference type="Proteomes" id="UP000467700">
    <property type="component" value="Unassembled WGS sequence"/>
</dbReference>
<organism evidence="2 3">
    <name type="scientific">Cyclocybe aegerita</name>
    <name type="common">Black poplar mushroom</name>
    <name type="synonym">Agrocybe aegerita</name>
    <dbReference type="NCBI Taxonomy" id="1973307"/>
    <lineage>
        <taxon>Eukaryota</taxon>
        <taxon>Fungi</taxon>
        <taxon>Dikarya</taxon>
        <taxon>Basidiomycota</taxon>
        <taxon>Agaricomycotina</taxon>
        <taxon>Agaricomycetes</taxon>
        <taxon>Agaricomycetidae</taxon>
        <taxon>Agaricales</taxon>
        <taxon>Agaricineae</taxon>
        <taxon>Bolbitiaceae</taxon>
        <taxon>Cyclocybe</taxon>
    </lineage>
</organism>
<comment type="caution">
    <text evidence="2">The sequence shown here is derived from an EMBL/GenBank/DDBJ whole genome shotgun (WGS) entry which is preliminary data.</text>
</comment>
<accession>A0A8S0W3M3</accession>
<sequence length="126" mass="13732">MDGARSLVAGFSGSESLVHSRDKALSSPSLLSALATTSAPHISLFSCFRPQQCLTGTIYPLDKASCSNQRYELSPLVLVHHLALFHLFDYNPNPNPRHLRSPTSLTITGHRCSSTSLEPNRRSGVK</sequence>
<protein>
    <submittedName>
        <fullName evidence="2">Uncharacterized protein</fullName>
    </submittedName>
</protein>
<feature type="region of interest" description="Disordered" evidence="1">
    <location>
        <begin position="93"/>
        <end position="126"/>
    </location>
</feature>
<dbReference type="AlphaFoldDB" id="A0A8S0W3M3"/>
<proteinExistence type="predicted"/>
<evidence type="ECO:0000256" key="1">
    <source>
        <dbReference type="SAM" id="MobiDB-lite"/>
    </source>
</evidence>
<name>A0A8S0W3M3_CYCAE</name>
<gene>
    <name evidence="2" type="ORF">AAE3_LOCUS3127</name>
</gene>